<dbReference type="SMART" id="SM00212">
    <property type="entry name" value="UBCc"/>
    <property type="match status" value="1"/>
</dbReference>
<dbReference type="Proteomes" id="UP000054560">
    <property type="component" value="Unassembled WGS sequence"/>
</dbReference>
<dbReference type="Pfam" id="PF00179">
    <property type="entry name" value="UQ_con"/>
    <property type="match status" value="1"/>
</dbReference>
<feature type="domain" description="UBC core" evidence="2">
    <location>
        <begin position="140"/>
        <end position="290"/>
    </location>
</feature>
<dbReference type="eggNOG" id="KOG0429">
    <property type="taxonomic scope" value="Eukaryota"/>
</dbReference>
<dbReference type="InterPro" id="IPR016135">
    <property type="entry name" value="UBQ-conjugating_enzyme/RWD"/>
</dbReference>
<dbReference type="SUPFAM" id="SSF54495">
    <property type="entry name" value="UBC-like"/>
    <property type="match status" value="1"/>
</dbReference>
<dbReference type="GeneID" id="25904376"/>
<dbReference type="CDD" id="cd23814">
    <property type="entry name" value="UEV_AKTIP"/>
    <property type="match status" value="1"/>
</dbReference>
<dbReference type="EMBL" id="KQ241803">
    <property type="protein sequence ID" value="KNC83882.1"/>
    <property type="molecule type" value="Genomic_DNA"/>
</dbReference>
<feature type="compositionally biased region" description="Basic and acidic residues" evidence="1">
    <location>
        <begin position="39"/>
        <end position="58"/>
    </location>
</feature>
<dbReference type="PANTHER" id="PTHR24067">
    <property type="entry name" value="UBIQUITIN-CONJUGATING ENZYME E2"/>
    <property type="match status" value="1"/>
</dbReference>
<dbReference type="AlphaFoldDB" id="A0A0L0G445"/>
<dbReference type="PROSITE" id="PS50127">
    <property type="entry name" value="UBC_2"/>
    <property type="match status" value="1"/>
</dbReference>
<dbReference type="OrthoDB" id="5596422at2759"/>
<feature type="compositionally biased region" description="Polar residues" evidence="1">
    <location>
        <begin position="81"/>
        <end position="91"/>
    </location>
</feature>
<protein>
    <recommendedName>
        <fullName evidence="2">UBC core domain-containing protein</fullName>
    </recommendedName>
</protein>
<dbReference type="RefSeq" id="XP_014157784.1">
    <property type="nucleotide sequence ID" value="XM_014302309.1"/>
</dbReference>
<evidence type="ECO:0000313" key="3">
    <source>
        <dbReference type="EMBL" id="KNC83882.1"/>
    </source>
</evidence>
<dbReference type="InterPro" id="IPR000608">
    <property type="entry name" value="UBC"/>
</dbReference>
<dbReference type="InterPro" id="IPR050113">
    <property type="entry name" value="Ub_conjugating_enzyme"/>
</dbReference>
<dbReference type="STRING" id="667725.A0A0L0G445"/>
<reference evidence="3 4" key="1">
    <citation type="submission" date="2011-02" db="EMBL/GenBank/DDBJ databases">
        <title>The Genome Sequence of Sphaeroforma arctica JP610.</title>
        <authorList>
            <consortium name="The Broad Institute Genome Sequencing Platform"/>
            <person name="Russ C."/>
            <person name="Cuomo C."/>
            <person name="Young S.K."/>
            <person name="Zeng Q."/>
            <person name="Gargeya S."/>
            <person name="Alvarado L."/>
            <person name="Berlin A."/>
            <person name="Chapman S.B."/>
            <person name="Chen Z."/>
            <person name="Freedman E."/>
            <person name="Gellesch M."/>
            <person name="Goldberg J."/>
            <person name="Griggs A."/>
            <person name="Gujja S."/>
            <person name="Heilman E."/>
            <person name="Heiman D."/>
            <person name="Howarth C."/>
            <person name="Mehta T."/>
            <person name="Neiman D."/>
            <person name="Pearson M."/>
            <person name="Roberts A."/>
            <person name="Saif S."/>
            <person name="Shea T."/>
            <person name="Shenoy N."/>
            <person name="Sisk P."/>
            <person name="Stolte C."/>
            <person name="Sykes S."/>
            <person name="White J."/>
            <person name="Yandava C."/>
            <person name="Burger G."/>
            <person name="Gray M.W."/>
            <person name="Holland P.W.H."/>
            <person name="King N."/>
            <person name="Lang F.B.F."/>
            <person name="Roger A.J."/>
            <person name="Ruiz-Trillo I."/>
            <person name="Haas B."/>
            <person name="Nusbaum C."/>
            <person name="Birren B."/>
        </authorList>
    </citation>
    <scope>NUCLEOTIDE SEQUENCE [LARGE SCALE GENOMIC DNA]</scope>
    <source>
        <strain evidence="3 4">JP610</strain>
    </source>
</reference>
<feature type="compositionally biased region" description="Basic and acidic residues" evidence="1">
    <location>
        <begin position="114"/>
        <end position="125"/>
    </location>
</feature>
<gene>
    <name evidence="3" type="ORF">SARC_03872</name>
</gene>
<dbReference type="Gene3D" id="3.10.110.10">
    <property type="entry name" value="Ubiquitin Conjugating Enzyme"/>
    <property type="match status" value="1"/>
</dbReference>
<organism evidence="3 4">
    <name type="scientific">Sphaeroforma arctica JP610</name>
    <dbReference type="NCBI Taxonomy" id="667725"/>
    <lineage>
        <taxon>Eukaryota</taxon>
        <taxon>Ichthyosporea</taxon>
        <taxon>Ichthyophonida</taxon>
        <taxon>Sphaeroforma</taxon>
    </lineage>
</organism>
<proteinExistence type="predicted"/>
<feature type="compositionally biased region" description="Polar residues" evidence="1">
    <location>
        <begin position="26"/>
        <end position="38"/>
    </location>
</feature>
<name>A0A0L0G445_9EUKA</name>
<feature type="region of interest" description="Disordered" evidence="1">
    <location>
        <begin position="108"/>
        <end position="132"/>
    </location>
</feature>
<evidence type="ECO:0000259" key="2">
    <source>
        <dbReference type="PROSITE" id="PS50127"/>
    </source>
</evidence>
<feature type="region of interest" description="Disordered" evidence="1">
    <location>
        <begin position="1"/>
        <end position="94"/>
    </location>
</feature>
<evidence type="ECO:0000313" key="4">
    <source>
        <dbReference type="Proteomes" id="UP000054560"/>
    </source>
</evidence>
<accession>A0A0L0G445</accession>
<sequence>MANPVEPNQVDMGSTRAAEDSILVPDSNSGSYFKTTGTTEHDTGEKSRNKSHDGRQDEGSVDSVPYNNDSDTVRDVGSKMKVQTSSDSQLQHIKDSDVATADATGELNQAAQTDTHKNTKARQEGARQAPKNSDKFIPFFREYTLINEYKLLRDNSPPGMYVIPSTETTQIWHGVLFVREGSYEGGIFKFDVYIPDNFPTEEVPTIQFTSDVFHPAVDAKTGLVSLDRKWDKWEPHRTHLYSLLADLHGMFINLDVERYTQANPDAYNILMNDQQLFKIKVRQRVEHSKAHVYTTRDGKGSIHFEEYRNDVHGPVLRNILQNKWRSSVQHSTLGNSNVRRPPT</sequence>
<evidence type="ECO:0000256" key="1">
    <source>
        <dbReference type="SAM" id="MobiDB-lite"/>
    </source>
</evidence>
<keyword evidence="4" id="KW-1185">Reference proteome</keyword>